<feature type="region of interest" description="Disordered" evidence="6">
    <location>
        <begin position="1"/>
        <end position="38"/>
    </location>
</feature>
<dbReference type="PANTHER" id="PTHR31144">
    <property type="entry name" value="UPF0602 PROTEIN C4ORF47"/>
    <property type="match status" value="1"/>
</dbReference>
<keyword evidence="8" id="KW-1185">Reference proteome</keyword>
<dbReference type="KEGG" id="mis:MICPUN_63735"/>
<dbReference type="PANTHER" id="PTHR31144:SF1">
    <property type="entry name" value="UPF0602 PROTEIN C4ORF47"/>
    <property type="match status" value="1"/>
</dbReference>
<feature type="compositionally biased region" description="Basic and acidic residues" evidence="6">
    <location>
        <begin position="53"/>
        <end position="63"/>
    </location>
</feature>
<dbReference type="OrthoDB" id="10685240at2759"/>
<feature type="region of interest" description="Disordered" evidence="6">
    <location>
        <begin position="51"/>
        <end position="109"/>
    </location>
</feature>
<comment type="similarity">
    <text evidence="4">Belongs to the CFAP96 family.</text>
</comment>
<dbReference type="Pfam" id="PF15239">
    <property type="entry name" value="CFAP96-like"/>
    <property type="match status" value="1"/>
</dbReference>
<sequence>MSEPGSPATPAPKGGRSPGSTMKKTATPGASNDMAVHGVFSYPGSTNVGTEYTSKHALPERYKGLQMTPGERKSGKNNDSWFDTEVKRFGEDEPYIDPDPGIPEIPGKEQRVRELEAIKKRVSAKGWFPAGRMNPEAPKPRMGPHYANMNEGDGEEGKYVPMPRGLYTQPPKRGSYNQPGILIGESIRNAPPSSPVVVRERKVKVAHVKVRVNTKEKKAAAEEGAEEEGGDEKKEEEKKEEATPAKQKAPSPDRPWRTPSKVKPLSPQKDYNEMMKDKLAAASAANKLRKEEEAKAKPQAPPDEYQPSKMLNRKIIADARAALTLSGPFVAVGGCKSETLPNGIFDDMGELYEYNPGDWYEEPPPPQKPDPLAPKPKPFKPAGIKQRPVKSDYVPNPGGKRGAEAGKARRAEVAARRLANAPRGAWKPGSGGAPKSLPVKTFGKFDPGPFPNPVSLRNTQYVQ</sequence>
<dbReference type="Proteomes" id="UP000002009">
    <property type="component" value="Chromosome 13"/>
</dbReference>
<dbReference type="RefSeq" id="XP_002505569.1">
    <property type="nucleotide sequence ID" value="XM_002505523.1"/>
</dbReference>
<organism evidence="7 8">
    <name type="scientific">Micromonas commoda (strain RCC299 / NOUM17 / CCMP2709)</name>
    <name type="common">Picoplanktonic green alga</name>
    <dbReference type="NCBI Taxonomy" id="296587"/>
    <lineage>
        <taxon>Eukaryota</taxon>
        <taxon>Viridiplantae</taxon>
        <taxon>Chlorophyta</taxon>
        <taxon>Mamiellophyceae</taxon>
        <taxon>Mamiellales</taxon>
        <taxon>Mamiellaceae</taxon>
        <taxon>Micromonas</taxon>
    </lineage>
</organism>
<evidence type="ECO:0000256" key="2">
    <source>
        <dbReference type="ARBA" id="ARBA00022490"/>
    </source>
</evidence>
<evidence type="ECO:0000256" key="1">
    <source>
        <dbReference type="ARBA" id="ARBA00004300"/>
    </source>
</evidence>
<dbReference type="OMA" id="GKHEREH"/>
<dbReference type="GO" id="GO:0005881">
    <property type="term" value="C:cytoplasmic microtubule"/>
    <property type="evidence" value="ECO:0007669"/>
    <property type="project" value="TreeGrafter"/>
</dbReference>
<reference evidence="7 8" key="1">
    <citation type="journal article" date="2009" name="Science">
        <title>Green evolution and dynamic adaptations revealed by genomes of the marine picoeukaryotes Micromonas.</title>
        <authorList>
            <person name="Worden A.Z."/>
            <person name="Lee J.H."/>
            <person name="Mock T."/>
            <person name="Rouze P."/>
            <person name="Simmons M.P."/>
            <person name="Aerts A.L."/>
            <person name="Allen A.E."/>
            <person name="Cuvelier M.L."/>
            <person name="Derelle E."/>
            <person name="Everett M.V."/>
            <person name="Foulon E."/>
            <person name="Grimwood J."/>
            <person name="Gundlach H."/>
            <person name="Henrissat B."/>
            <person name="Napoli C."/>
            <person name="McDonald S.M."/>
            <person name="Parker M.S."/>
            <person name="Rombauts S."/>
            <person name="Salamov A."/>
            <person name="Von Dassow P."/>
            <person name="Badger J.H."/>
            <person name="Coutinho P.M."/>
            <person name="Demir E."/>
            <person name="Dubchak I."/>
            <person name="Gentemann C."/>
            <person name="Eikrem W."/>
            <person name="Gready J.E."/>
            <person name="John U."/>
            <person name="Lanier W."/>
            <person name="Lindquist E.A."/>
            <person name="Lucas S."/>
            <person name="Mayer K.F."/>
            <person name="Moreau H."/>
            <person name="Not F."/>
            <person name="Otillar R."/>
            <person name="Panaud O."/>
            <person name="Pangilinan J."/>
            <person name="Paulsen I."/>
            <person name="Piegu B."/>
            <person name="Poliakov A."/>
            <person name="Robbens S."/>
            <person name="Schmutz J."/>
            <person name="Toulza E."/>
            <person name="Wyss T."/>
            <person name="Zelensky A."/>
            <person name="Zhou K."/>
            <person name="Armbrust E.V."/>
            <person name="Bhattacharya D."/>
            <person name="Goodenough U.W."/>
            <person name="Van de Peer Y."/>
            <person name="Grigoriev I.V."/>
        </authorList>
    </citation>
    <scope>NUCLEOTIDE SEQUENCE [LARGE SCALE GENOMIC DNA]</scope>
    <source>
        <strain evidence="8">RCC299 / NOUM17</strain>
    </source>
</reference>
<protein>
    <recommendedName>
        <fullName evidence="5">Cilia-and flagella-associated protein 96</fullName>
    </recommendedName>
</protein>
<proteinExistence type="inferred from homology"/>
<feature type="compositionally biased region" description="Basic and acidic residues" evidence="6">
    <location>
        <begin position="401"/>
        <end position="415"/>
    </location>
</feature>
<evidence type="ECO:0000256" key="6">
    <source>
        <dbReference type="SAM" id="MobiDB-lite"/>
    </source>
</evidence>
<name>C1EFC2_MICCC</name>
<dbReference type="AlphaFoldDB" id="C1EFC2"/>
<keyword evidence="2" id="KW-0963">Cytoplasm</keyword>
<evidence type="ECO:0000256" key="3">
    <source>
        <dbReference type="ARBA" id="ARBA00023212"/>
    </source>
</evidence>
<feature type="compositionally biased region" description="Basic residues" evidence="6">
    <location>
        <begin position="201"/>
        <end position="212"/>
    </location>
</feature>
<dbReference type="EMBL" id="CP001331">
    <property type="protein sequence ID" value="ACO66827.1"/>
    <property type="molecule type" value="Genomic_DNA"/>
</dbReference>
<evidence type="ECO:0000256" key="5">
    <source>
        <dbReference type="ARBA" id="ARBA00035693"/>
    </source>
</evidence>
<feature type="compositionally biased region" description="Basic and acidic residues" evidence="6">
    <location>
        <begin position="270"/>
        <end position="279"/>
    </location>
</feature>
<evidence type="ECO:0000313" key="7">
    <source>
        <dbReference type="EMBL" id="ACO66827.1"/>
    </source>
</evidence>
<feature type="region of interest" description="Disordered" evidence="6">
    <location>
        <begin position="128"/>
        <end position="308"/>
    </location>
</feature>
<feature type="compositionally biased region" description="Basic and acidic residues" evidence="6">
    <location>
        <begin position="231"/>
        <end position="243"/>
    </location>
</feature>
<feature type="compositionally biased region" description="Pro residues" evidence="6">
    <location>
        <begin position="362"/>
        <end position="376"/>
    </location>
</feature>
<feature type="compositionally biased region" description="Polar residues" evidence="6">
    <location>
        <begin position="18"/>
        <end position="30"/>
    </location>
</feature>
<dbReference type="InterPro" id="IPR029358">
    <property type="entry name" value="CFAP96"/>
</dbReference>
<evidence type="ECO:0000256" key="4">
    <source>
        <dbReference type="ARBA" id="ARBA00035656"/>
    </source>
</evidence>
<dbReference type="InParanoid" id="C1EFC2"/>
<evidence type="ECO:0000313" key="8">
    <source>
        <dbReference type="Proteomes" id="UP000002009"/>
    </source>
</evidence>
<keyword evidence="3" id="KW-0206">Cytoskeleton</keyword>
<gene>
    <name evidence="7" type="ORF">MICPUN_63735</name>
</gene>
<comment type="subcellular location">
    <subcellularLocation>
        <location evidence="1">Cytoplasm</location>
        <location evidence="1">Cytoskeleton</location>
        <location evidence="1">Microtubule organizing center</location>
        <location evidence="1">Centrosome</location>
    </subcellularLocation>
</comment>
<accession>C1EFC2</accession>
<feature type="region of interest" description="Disordered" evidence="6">
    <location>
        <begin position="355"/>
        <end position="463"/>
    </location>
</feature>
<dbReference type="GeneID" id="8248499"/>